<evidence type="ECO:0000313" key="2">
    <source>
        <dbReference type="EMBL" id="CAF1379613.1"/>
    </source>
</evidence>
<evidence type="ECO:0000313" key="4">
    <source>
        <dbReference type="Proteomes" id="UP000663828"/>
    </source>
</evidence>
<evidence type="ECO:0000256" key="1">
    <source>
        <dbReference type="SAM" id="MobiDB-lite"/>
    </source>
</evidence>
<protein>
    <submittedName>
        <fullName evidence="3">Uncharacterized protein</fullName>
    </submittedName>
</protein>
<evidence type="ECO:0000313" key="3">
    <source>
        <dbReference type="EMBL" id="CAF1686610.1"/>
    </source>
</evidence>
<feature type="region of interest" description="Disordered" evidence="1">
    <location>
        <begin position="1"/>
        <end position="34"/>
    </location>
</feature>
<feature type="compositionally biased region" description="Polar residues" evidence="1">
    <location>
        <begin position="25"/>
        <end position="34"/>
    </location>
</feature>
<comment type="caution">
    <text evidence="3">The sequence shown here is derived from an EMBL/GenBank/DDBJ whole genome shotgun (WGS) entry which is preliminary data.</text>
</comment>
<dbReference type="Proteomes" id="UP000663852">
    <property type="component" value="Unassembled WGS sequence"/>
</dbReference>
<organism evidence="3 4">
    <name type="scientific">Adineta ricciae</name>
    <name type="common">Rotifer</name>
    <dbReference type="NCBI Taxonomy" id="249248"/>
    <lineage>
        <taxon>Eukaryota</taxon>
        <taxon>Metazoa</taxon>
        <taxon>Spiralia</taxon>
        <taxon>Gnathifera</taxon>
        <taxon>Rotifera</taxon>
        <taxon>Eurotatoria</taxon>
        <taxon>Bdelloidea</taxon>
        <taxon>Adinetida</taxon>
        <taxon>Adinetidae</taxon>
        <taxon>Adineta</taxon>
    </lineage>
</organism>
<dbReference type="AlphaFoldDB" id="A0A816HIX1"/>
<gene>
    <name evidence="2" type="ORF">EDS130_LOCUS34849</name>
    <name evidence="3" type="ORF">XAT740_LOCUS62087</name>
</gene>
<dbReference type="OrthoDB" id="9983724at2759"/>
<dbReference type="Proteomes" id="UP000663828">
    <property type="component" value="Unassembled WGS sequence"/>
</dbReference>
<dbReference type="EMBL" id="CAJNOJ010000297">
    <property type="protein sequence ID" value="CAF1379613.1"/>
    <property type="molecule type" value="Genomic_DNA"/>
</dbReference>
<accession>A0A816HIX1</accession>
<keyword evidence="4" id="KW-1185">Reference proteome</keyword>
<proteinExistence type="predicted"/>
<reference evidence="3" key="1">
    <citation type="submission" date="2021-02" db="EMBL/GenBank/DDBJ databases">
        <authorList>
            <person name="Nowell W R."/>
        </authorList>
    </citation>
    <scope>NUCLEOTIDE SEQUENCE</scope>
</reference>
<dbReference type="EMBL" id="CAJNOR010017038">
    <property type="protein sequence ID" value="CAF1686610.1"/>
    <property type="molecule type" value="Genomic_DNA"/>
</dbReference>
<sequence length="77" mass="8049">MNSNDTVFSGFAGGHDSVPGVGNVPPSTGGSEQINVSMNSQLDAHTHVDPTHFPGIVHWGPEQVIARTLPAHPPVDK</sequence>
<name>A0A816HIX1_ADIRI</name>